<dbReference type="InterPro" id="IPR041657">
    <property type="entry name" value="HTH_17"/>
</dbReference>
<dbReference type="SUPFAM" id="SSF46955">
    <property type="entry name" value="Putative DNA-binding domain"/>
    <property type="match status" value="1"/>
</dbReference>
<organism evidence="2">
    <name type="scientific">Herbiconiux sp. A18JL235</name>
    <dbReference type="NCBI Taxonomy" id="3152363"/>
    <lineage>
        <taxon>Bacteria</taxon>
        <taxon>Bacillati</taxon>
        <taxon>Actinomycetota</taxon>
        <taxon>Actinomycetes</taxon>
        <taxon>Micrococcales</taxon>
        <taxon>Microbacteriaceae</taxon>
        <taxon>Herbiconiux</taxon>
    </lineage>
</organism>
<dbReference type="EMBL" id="CP162511">
    <property type="protein sequence ID" value="XDI07089.1"/>
    <property type="molecule type" value="Genomic_DNA"/>
</dbReference>
<sequence length="62" mass="6990">MRRMMSPDELAEYVGVAKQTLANWRVMKVGPTLFKIGRLVRYWEADVDQWLASGGGATSESE</sequence>
<protein>
    <submittedName>
        <fullName evidence="2">Helix-turn-helix transcriptional regulator</fullName>
    </submittedName>
</protein>
<feature type="domain" description="Helix-turn-helix" evidence="1">
    <location>
        <begin position="4"/>
        <end position="53"/>
    </location>
</feature>
<gene>
    <name evidence="2" type="ORF">ABFY20_08320</name>
</gene>
<evidence type="ECO:0000313" key="2">
    <source>
        <dbReference type="EMBL" id="XDI07089.1"/>
    </source>
</evidence>
<evidence type="ECO:0000259" key="1">
    <source>
        <dbReference type="Pfam" id="PF12728"/>
    </source>
</evidence>
<dbReference type="RefSeq" id="WP_368499463.1">
    <property type="nucleotide sequence ID" value="NZ_CP162511.1"/>
</dbReference>
<reference evidence="2" key="1">
    <citation type="submission" date="2024-05" db="EMBL/GenBank/DDBJ databases">
        <title>Herbiconiux sp. A18JL235.</title>
        <authorList>
            <person name="Zhang G."/>
        </authorList>
    </citation>
    <scope>NUCLEOTIDE SEQUENCE</scope>
    <source>
        <strain evidence="2">A18JL235</strain>
    </source>
</reference>
<dbReference type="AlphaFoldDB" id="A0AB39BLH2"/>
<dbReference type="InterPro" id="IPR009061">
    <property type="entry name" value="DNA-bd_dom_put_sf"/>
</dbReference>
<proteinExistence type="predicted"/>
<dbReference type="Pfam" id="PF12728">
    <property type="entry name" value="HTH_17"/>
    <property type="match status" value="1"/>
</dbReference>
<name>A0AB39BLH2_9MICO</name>
<accession>A0AB39BLH2</accession>